<dbReference type="Pfam" id="PF07799">
    <property type="entry name" value="DUF1643"/>
    <property type="match status" value="1"/>
</dbReference>
<dbReference type="AlphaFoldDB" id="I0R6X9"/>
<comment type="caution">
    <text evidence="1">The sequence shown here is derived from an EMBL/GenBank/DDBJ whole genome shotgun (WGS) entry which is preliminary data.</text>
</comment>
<dbReference type="InterPro" id="IPR012441">
    <property type="entry name" value="DUF1643"/>
</dbReference>
<proteinExistence type="predicted"/>
<dbReference type="eggNOG" id="COG4333">
    <property type="taxonomic scope" value="Bacteria"/>
</dbReference>
<dbReference type="OrthoDB" id="9807577at2"/>
<evidence type="ECO:0000313" key="1">
    <source>
        <dbReference type="EMBL" id="EIC95437.1"/>
    </source>
</evidence>
<evidence type="ECO:0000313" key="2">
    <source>
        <dbReference type="Proteomes" id="UP000005039"/>
    </source>
</evidence>
<dbReference type="Proteomes" id="UP000005039">
    <property type="component" value="Unassembled WGS sequence"/>
</dbReference>
<organism evidence="1 2">
    <name type="scientific">Lachnoanaerobaculum saburreum F0468</name>
    <dbReference type="NCBI Taxonomy" id="1095750"/>
    <lineage>
        <taxon>Bacteria</taxon>
        <taxon>Bacillati</taxon>
        <taxon>Bacillota</taxon>
        <taxon>Clostridia</taxon>
        <taxon>Lachnospirales</taxon>
        <taxon>Lachnospiraceae</taxon>
        <taxon>Lachnoanaerobaculum</taxon>
    </lineage>
</organism>
<accession>I0R6X9</accession>
<dbReference type="EMBL" id="AJGH01000082">
    <property type="protein sequence ID" value="EIC95437.1"/>
    <property type="molecule type" value="Genomic_DNA"/>
</dbReference>
<sequence>MKDNKNGTKKDSFESYIKGKANGEVLYCGNDKARFILGKSGANPIICFGINPSTANDMKDDPTILKIKKIASENDCDGWIMLNLYPQRATNPNDMHTKADNDLNIKNYKAIRSVFNIYPNALTLASWGNAIEKRKYLKDCLKEILAISHDRKWVCRGKLTVKGNPRHQLYVPDNTKLQDLYFSLEGKVLCSKDRKNTGA</sequence>
<dbReference type="PATRIC" id="fig|1095750.3.peg.1758"/>
<protein>
    <submittedName>
        <fullName evidence="1">PF07799 family protein</fullName>
    </submittedName>
</protein>
<name>I0R6X9_9FIRM</name>
<keyword evidence="2" id="KW-1185">Reference proteome</keyword>
<reference evidence="1 2" key="1">
    <citation type="submission" date="2012-03" db="EMBL/GenBank/DDBJ databases">
        <authorList>
            <person name="Durkin A.S."/>
            <person name="McCorrison J."/>
            <person name="Torralba M."/>
            <person name="Gillis M."/>
            <person name="Methe B."/>
            <person name="Sutton G."/>
            <person name="Nelson K.E."/>
        </authorList>
    </citation>
    <scope>NUCLEOTIDE SEQUENCE [LARGE SCALE GENOMIC DNA]</scope>
    <source>
        <strain evidence="1 2">F0468</strain>
    </source>
</reference>
<dbReference type="RefSeq" id="WP_008754308.1">
    <property type="nucleotide sequence ID" value="NZ_AJGH01000082.1"/>
</dbReference>
<gene>
    <name evidence="1" type="ORF">HMPREF9970_2033</name>
</gene>